<keyword evidence="1" id="KW-0805">Transcription regulation</keyword>
<dbReference type="InterPro" id="IPR010982">
    <property type="entry name" value="Lambda_DNA-bd_dom_sf"/>
</dbReference>
<accession>A0A3D9HRT3</accession>
<evidence type="ECO:0000313" key="6">
    <source>
        <dbReference type="Proteomes" id="UP000256845"/>
    </source>
</evidence>
<dbReference type="SMART" id="SM00530">
    <property type="entry name" value="HTH_XRE"/>
    <property type="match status" value="1"/>
</dbReference>
<dbReference type="InterPro" id="IPR013096">
    <property type="entry name" value="Cupin_2"/>
</dbReference>
<feature type="domain" description="HTH cro/C1-type" evidence="4">
    <location>
        <begin position="12"/>
        <end position="66"/>
    </location>
</feature>
<dbReference type="CDD" id="cd02209">
    <property type="entry name" value="cupin_XRE_C"/>
    <property type="match status" value="1"/>
</dbReference>
<dbReference type="InterPro" id="IPR001387">
    <property type="entry name" value="Cro/C1-type_HTH"/>
</dbReference>
<dbReference type="GO" id="GO:0003700">
    <property type="term" value="F:DNA-binding transcription factor activity"/>
    <property type="evidence" value="ECO:0007669"/>
    <property type="project" value="TreeGrafter"/>
</dbReference>
<dbReference type="GO" id="GO:0003677">
    <property type="term" value="F:DNA binding"/>
    <property type="evidence" value="ECO:0007669"/>
    <property type="project" value="UniProtKB-KW"/>
</dbReference>
<dbReference type="InterPro" id="IPR014710">
    <property type="entry name" value="RmlC-like_jellyroll"/>
</dbReference>
<evidence type="ECO:0000256" key="1">
    <source>
        <dbReference type="ARBA" id="ARBA00023015"/>
    </source>
</evidence>
<gene>
    <name evidence="5" type="ORF">DFP90_102225</name>
</gene>
<proteinExistence type="predicted"/>
<evidence type="ECO:0000256" key="2">
    <source>
        <dbReference type="ARBA" id="ARBA00023125"/>
    </source>
</evidence>
<protein>
    <submittedName>
        <fullName evidence="5">XRE family transcriptional regulator</fullName>
    </submittedName>
</protein>
<dbReference type="EMBL" id="QRDW01000002">
    <property type="protein sequence ID" value="RED52207.1"/>
    <property type="molecule type" value="Genomic_DNA"/>
</dbReference>
<comment type="caution">
    <text evidence="5">The sequence shown here is derived from an EMBL/GenBank/DDBJ whole genome shotgun (WGS) entry which is preliminary data.</text>
</comment>
<dbReference type="Proteomes" id="UP000256845">
    <property type="component" value="Unassembled WGS sequence"/>
</dbReference>
<dbReference type="Pfam" id="PF01381">
    <property type="entry name" value="HTH_3"/>
    <property type="match status" value="1"/>
</dbReference>
<keyword evidence="6" id="KW-1185">Reference proteome</keyword>
<dbReference type="AlphaFoldDB" id="A0A3D9HRT3"/>
<keyword evidence="3" id="KW-0804">Transcription</keyword>
<dbReference type="InterPro" id="IPR011051">
    <property type="entry name" value="RmlC_Cupin_sf"/>
</dbReference>
<evidence type="ECO:0000259" key="4">
    <source>
        <dbReference type="PROSITE" id="PS50943"/>
    </source>
</evidence>
<name>A0A3D9HRT3_9PROT</name>
<dbReference type="InterPro" id="IPR050807">
    <property type="entry name" value="TransReg_Diox_bact_type"/>
</dbReference>
<sequence>MKDPGPHIAQTLKQRRADLGWSLDRTSKETGVSKAMLGQIERGESSPTVATLWKIATGSGLPLSAFLERPLPRLDRTVKRDAEDLRQPADDSGLAAATLFPFEPQFGFEQFDIVFEPGCNRISDPHDHGVVEHITVIEGELEILADGIWYQLKSGQSLRFAADREHGYRNLTDHPARILNLIHYPG</sequence>
<dbReference type="Pfam" id="PF07883">
    <property type="entry name" value="Cupin_2"/>
    <property type="match status" value="1"/>
</dbReference>
<keyword evidence="2" id="KW-0238">DNA-binding</keyword>
<dbReference type="GO" id="GO:0005829">
    <property type="term" value="C:cytosol"/>
    <property type="evidence" value="ECO:0007669"/>
    <property type="project" value="TreeGrafter"/>
</dbReference>
<dbReference type="PANTHER" id="PTHR46797:SF23">
    <property type="entry name" value="HTH-TYPE TRANSCRIPTIONAL REGULATOR SUTR"/>
    <property type="match status" value="1"/>
</dbReference>
<organism evidence="5 6">
    <name type="scientific">Aestuariispira insulae</name>
    <dbReference type="NCBI Taxonomy" id="1461337"/>
    <lineage>
        <taxon>Bacteria</taxon>
        <taxon>Pseudomonadati</taxon>
        <taxon>Pseudomonadota</taxon>
        <taxon>Alphaproteobacteria</taxon>
        <taxon>Rhodospirillales</taxon>
        <taxon>Kiloniellaceae</taxon>
        <taxon>Aestuariispira</taxon>
    </lineage>
</organism>
<dbReference type="OrthoDB" id="189170at2"/>
<dbReference type="RefSeq" id="WP_115935757.1">
    <property type="nucleotide sequence ID" value="NZ_QRDW01000002.1"/>
</dbReference>
<evidence type="ECO:0000256" key="3">
    <source>
        <dbReference type="ARBA" id="ARBA00023163"/>
    </source>
</evidence>
<dbReference type="SUPFAM" id="SSF47413">
    <property type="entry name" value="lambda repressor-like DNA-binding domains"/>
    <property type="match status" value="1"/>
</dbReference>
<evidence type="ECO:0000313" key="5">
    <source>
        <dbReference type="EMBL" id="RED52207.1"/>
    </source>
</evidence>
<dbReference type="Gene3D" id="2.60.120.10">
    <property type="entry name" value="Jelly Rolls"/>
    <property type="match status" value="1"/>
</dbReference>
<reference evidence="5 6" key="1">
    <citation type="submission" date="2018-07" db="EMBL/GenBank/DDBJ databases">
        <title>Genomic Encyclopedia of Type Strains, Phase III (KMG-III): the genomes of soil and plant-associated and newly described type strains.</title>
        <authorList>
            <person name="Whitman W."/>
        </authorList>
    </citation>
    <scope>NUCLEOTIDE SEQUENCE [LARGE SCALE GENOMIC DNA]</scope>
    <source>
        <strain evidence="5 6">CECT 8488</strain>
    </source>
</reference>
<dbReference type="Gene3D" id="1.10.260.40">
    <property type="entry name" value="lambda repressor-like DNA-binding domains"/>
    <property type="match status" value="1"/>
</dbReference>
<dbReference type="PROSITE" id="PS50943">
    <property type="entry name" value="HTH_CROC1"/>
    <property type="match status" value="1"/>
</dbReference>
<dbReference type="PANTHER" id="PTHR46797">
    <property type="entry name" value="HTH-TYPE TRANSCRIPTIONAL REGULATOR"/>
    <property type="match status" value="1"/>
</dbReference>
<dbReference type="SUPFAM" id="SSF51182">
    <property type="entry name" value="RmlC-like cupins"/>
    <property type="match status" value="1"/>
</dbReference>
<dbReference type="CDD" id="cd00093">
    <property type="entry name" value="HTH_XRE"/>
    <property type="match status" value="1"/>
</dbReference>